<comment type="caution">
    <text evidence="6">The sequence shown here is derived from an EMBL/GenBank/DDBJ whole genome shotgun (WGS) entry which is preliminary data.</text>
</comment>
<dbReference type="RefSeq" id="XP_066657606.1">
    <property type="nucleotide sequence ID" value="XM_066802840.1"/>
</dbReference>
<feature type="chain" id="PRO_5045318840" evidence="5">
    <location>
        <begin position="19"/>
        <end position="446"/>
    </location>
</feature>
<dbReference type="Proteomes" id="UP001360953">
    <property type="component" value="Unassembled WGS sequence"/>
</dbReference>
<feature type="compositionally biased region" description="Low complexity" evidence="4">
    <location>
        <begin position="146"/>
        <end position="155"/>
    </location>
</feature>
<sequence>MKAGIFLTLVSLIGFSAAQPHRHHRHLHNERRALVTEVEIVTVTAPLVVIEVFGSETFTFTEGIPQIPIPTSTTELLPPPPPPPPPPTSSPEPPPAPPSTPLPPIVVPPPAPTSSEQPPAPPPPPAPTTLSSTTQAPPPPPPVSIPEPTASAPQPSLAPAPTFSPGPVNNGYGISYNPYNDDGTCKNADAVSRDIDLLKDYAMLRIYGCDCDQLNTVFSAVKRYDGMRLFLGIYNVNNAASEAQQIVDAIERWFNGDWSRVDTVSVGNEAVKTGAASVGQVIAGIRAARGVLNGGGFDGPVVTVDTIETFLNSDGSGLHLCKESDYNAANCHAFFDNSGYFNKGSDAGRFVQMQIERFKQGCGNRRTVIAESGWPHSTSWPLSAFGNRPIPDEENHRAAIASLKEAFVGNKSDLVLFSAHNNLWKLDYEGTMGTEKFWGILDALFH</sequence>
<dbReference type="InterPro" id="IPR017853">
    <property type="entry name" value="GH"/>
</dbReference>
<comment type="subcellular location">
    <subcellularLocation>
        <location evidence="1">Cell envelope</location>
    </subcellularLocation>
</comment>
<feature type="region of interest" description="Disordered" evidence="4">
    <location>
        <begin position="64"/>
        <end position="164"/>
    </location>
</feature>
<keyword evidence="5" id="KW-0732">Signal</keyword>
<accession>A0ABR1M1M2</accession>
<evidence type="ECO:0000256" key="4">
    <source>
        <dbReference type="SAM" id="MobiDB-lite"/>
    </source>
</evidence>
<dbReference type="GeneID" id="92035746"/>
<dbReference type="PANTHER" id="PTHR16631">
    <property type="entry name" value="GLUCAN 1,3-BETA-GLUCOSIDASE"/>
    <property type="match status" value="1"/>
</dbReference>
<dbReference type="GO" id="GO:0016787">
    <property type="term" value="F:hydrolase activity"/>
    <property type="evidence" value="ECO:0007669"/>
    <property type="project" value="UniProtKB-KW"/>
</dbReference>
<keyword evidence="7" id="KW-1185">Reference proteome</keyword>
<gene>
    <name evidence="6" type="ORF">J3D65DRAFT_665428</name>
</gene>
<evidence type="ECO:0000256" key="5">
    <source>
        <dbReference type="SAM" id="SignalP"/>
    </source>
</evidence>
<dbReference type="SUPFAM" id="SSF51445">
    <property type="entry name" value="(Trans)glycosidases"/>
    <property type="match status" value="1"/>
</dbReference>
<evidence type="ECO:0000256" key="3">
    <source>
        <dbReference type="ARBA" id="ARBA00022801"/>
    </source>
</evidence>
<feature type="compositionally biased region" description="Pro residues" evidence="4">
    <location>
        <begin position="136"/>
        <end position="145"/>
    </location>
</feature>
<reference evidence="6 7" key="1">
    <citation type="submission" date="2024-04" db="EMBL/GenBank/DDBJ databases">
        <title>Phyllosticta paracitricarpa is synonymous to the EU quarantine fungus P. citricarpa based on phylogenomic analyses.</title>
        <authorList>
            <consortium name="Lawrence Berkeley National Laboratory"/>
            <person name="Van ingen-buijs V.A."/>
            <person name="Van westerhoven A.C."/>
            <person name="Haridas S."/>
            <person name="Skiadas P."/>
            <person name="Martin F."/>
            <person name="Groenewald J.Z."/>
            <person name="Crous P.W."/>
            <person name="Seidl M.F."/>
        </authorList>
    </citation>
    <scope>NUCLEOTIDE SEQUENCE [LARGE SCALE GENOMIC DNA]</scope>
    <source>
        <strain evidence="6 7">CPC 17464</strain>
    </source>
</reference>
<dbReference type="PRINTS" id="PR01217">
    <property type="entry name" value="PRICHEXTENSN"/>
</dbReference>
<evidence type="ECO:0000256" key="1">
    <source>
        <dbReference type="ARBA" id="ARBA00004196"/>
    </source>
</evidence>
<comment type="similarity">
    <text evidence="2">Belongs to the glycosyl hydrolase 17 family.</text>
</comment>
<name>A0ABR1M1M2_9PEZI</name>
<proteinExistence type="inferred from homology"/>
<evidence type="ECO:0000313" key="6">
    <source>
        <dbReference type="EMBL" id="KAK7540675.1"/>
    </source>
</evidence>
<protein>
    <submittedName>
        <fullName evidence="6">Glycoside hydrolase superfamily</fullName>
    </submittedName>
</protein>
<dbReference type="PANTHER" id="PTHR16631:SF14">
    <property type="entry name" value="FAMILY 17 GLUCOSIDASE SCW10-RELATED"/>
    <property type="match status" value="1"/>
</dbReference>
<keyword evidence="3 6" id="KW-0378">Hydrolase</keyword>
<evidence type="ECO:0000256" key="2">
    <source>
        <dbReference type="ARBA" id="ARBA00008773"/>
    </source>
</evidence>
<evidence type="ECO:0000313" key="7">
    <source>
        <dbReference type="Proteomes" id="UP001360953"/>
    </source>
</evidence>
<organism evidence="6 7">
    <name type="scientific">Phyllosticta citribraziliensis</name>
    <dbReference type="NCBI Taxonomy" id="989973"/>
    <lineage>
        <taxon>Eukaryota</taxon>
        <taxon>Fungi</taxon>
        <taxon>Dikarya</taxon>
        <taxon>Ascomycota</taxon>
        <taxon>Pezizomycotina</taxon>
        <taxon>Dothideomycetes</taxon>
        <taxon>Dothideomycetes incertae sedis</taxon>
        <taxon>Botryosphaeriales</taxon>
        <taxon>Phyllostictaceae</taxon>
        <taxon>Phyllosticta</taxon>
    </lineage>
</organism>
<dbReference type="InterPro" id="IPR050732">
    <property type="entry name" value="Beta-glucan_modifiers"/>
</dbReference>
<feature type="compositionally biased region" description="Pro residues" evidence="4">
    <location>
        <begin position="77"/>
        <end position="127"/>
    </location>
</feature>
<dbReference type="EMBL" id="JBBPEH010000003">
    <property type="protein sequence ID" value="KAK7540675.1"/>
    <property type="molecule type" value="Genomic_DNA"/>
</dbReference>
<feature type="signal peptide" evidence="5">
    <location>
        <begin position="1"/>
        <end position="18"/>
    </location>
</feature>